<evidence type="ECO:0000313" key="2">
    <source>
        <dbReference type="EMBL" id="OGG38591.1"/>
    </source>
</evidence>
<feature type="region of interest" description="Disordered" evidence="1">
    <location>
        <begin position="46"/>
        <end position="65"/>
    </location>
</feature>
<dbReference type="SUPFAM" id="SSF141000">
    <property type="entry name" value="Glu-tRNAGln amidotransferase C subunit"/>
    <property type="match status" value="1"/>
</dbReference>
<evidence type="ECO:0000256" key="1">
    <source>
        <dbReference type="SAM" id="MobiDB-lite"/>
    </source>
</evidence>
<accession>A0A1F6BNV5</accession>
<dbReference type="Proteomes" id="UP000178825">
    <property type="component" value="Unassembled WGS sequence"/>
</dbReference>
<dbReference type="Gene3D" id="1.10.20.60">
    <property type="entry name" value="Glu-tRNAGln amidotransferase C subunit, N-terminal domain"/>
    <property type="match status" value="1"/>
</dbReference>
<evidence type="ECO:0000313" key="3">
    <source>
        <dbReference type="Proteomes" id="UP000178825"/>
    </source>
</evidence>
<dbReference type="EMBL" id="MFKJ01000017">
    <property type="protein sequence ID" value="OGG38591.1"/>
    <property type="molecule type" value="Genomic_DNA"/>
</dbReference>
<name>A0A1F6BNV5_9BACT</name>
<proteinExistence type="predicted"/>
<gene>
    <name evidence="2" type="ORF">A3D55_01850</name>
</gene>
<dbReference type="InterPro" id="IPR036113">
    <property type="entry name" value="Asp/Glu-ADT_sf_sub_c"/>
</dbReference>
<dbReference type="STRING" id="1798470.A3D55_01850"/>
<dbReference type="InterPro" id="IPR003837">
    <property type="entry name" value="GatC"/>
</dbReference>
<dbReference type="AlphaFoldDB" id="A0A1F6BNV5"/>
<dbReference type="NCBIfam" id="TIGR00135">
    <property type="entry name" value="gatC"/>
    <property type="match status" value="1"/>
</dbReference>
<sequence length="103" mass="11504">MKKIIEENAVSNLAELAKLDIGSSDKKKLLRDLEAVLEYVAELQSLETDETSSQKNPPACGEVLSADNTLRPDEVKTEFISELSTKQFPEEHNGFLRVPPVFE</sequence>
<dbReference type="Pfam" id="PF02686">
    <property type="entry name" value="GatC"/>
    <property type="match status" value="1"/>
</dbReference>
<organism evidence="2 3">
    <name type="scientific">Candidatus Jorgensenbacteria bacterium RIFCSPHIGHO2_02_FULL_45_20</name>
    <dbReference type="NCBI Taxonomy" id="1798470"/>
    <lineage>
        <taxon>Bacteria</taxon>
        <taxon>Candidatus Joergenseniibacteriota</taxon>
    </lineage>
</organism>
<reference evidence="2 3" key="1">
    <citation type="journal article" date="2016" name="Nat. Commun.">
        <title>Thousands of microbial genomes shed light on interconnected biogeochemical processes in an aquifer system.</title>
        <authorList>
            <person name="Anantharaman K."/>
            <person name="Brown C.T."/>
            <person name="Hug L.A."/>
            <person name="Sharon I."/>
            <person name="Castelle C.J."/>
            <person name="Probst A.J."/>
            <person name="Thomas B.C."/>
            <person name="Singh A."/>
            <person name="Wilkins M.J."/>
            <person name="Karaoz U."/>
            <person name="Brodie E.L."/>
            <person name="Williams K.H."/>
            <person name="Hubbard S.S."/>
            <person name="Banfield J.F."/>
        </authorList>
    </citation>
    <scope>NUCLEOTIDE SEQUENCE [LARGE SCALE GENOMIC DNA]</scope>
</reference>
<dbReference type="GO" id="GO:0006450">
    <property type="term" value="P:regulation of translational fidelity"/>
    <property type="evidence" value="ECO:0007669"/>
    <property type="project" value="InterPro"/>
</dbReference>
<evidence type="ECO:0008006" key="4">
    <source>
        <dbReference type="Google" id="ProtNLM"/>
    </source>
</evidence>
<comment type="caution">
    <text evidence="2">The sequence shown here is derived from an EMBL/GenBank/DDBJ whole genome shotgun (WGS) entry which is preliminary data.</text>
</comment>
<protein>
    <recommendedName>
        <fullName evidence="4">Asp/Glu-ADT subunit C</fullName>
    </recommendedName>
</protein>